<dbReference type="InterPro" id="IPR036852">
    <property type="entry name" value="Peptidase_S8/S53_dom_sf"/>
</dbReference>
<dbReference type="EMBL" id="QAPG01000091">
    <property type="protein sequence ID" value="TDZ31882.1"/>
    <property type="molecule type" value="Genomic_DNA"/>
</dbReference>
<feature type="active site" description="Charge relay system" evidence="5">
    <location>
        <position position="372"/>
    </location>
</feature>
<dbReference type="GO" id="GO:0004252">
    <property type="term" value="F:serine-type endopeptidase activity"/>
    <property type="evidence" value="ECO:0007669"/>
    <property type="project" value="UniProtKB-UniRule"/>
</dbReference>
<feature type="active site" description="Charge relay system" evidence="5">
    <location>
        <position position="337"/>
    </location>
</feature>
<dbReference type="PANTHER" id="PTHR43806">
    <property type="entry name" value="PEPTIDASE S8"/>
    <property type="match status" value="1"/>
</dbReference>
<feature type="compositionally biased region" description="Polar residues" evidence="6">
    <location>
        <begin position="137"/>
        <end position="161"/>
    </location>
</feature>
<keyword evidence="7" id="KW-0732">Signal</keyword>
<dbReference type="GO" id="GO:0006508">
    <property type="term" value="P:proteolysis"/>
    <property type="evidence" value="ECO:0007669"/>
    <property type="project" value="UniProtKB-KW"/>
</dbReference>
<evidence type="ECO:0000259" key="8">
    <source>
        <dbReference type="Pfam" id="PF00082"/>
    </source>
</evidence>
<dbReference type="InterPro" id="IPR000209">
    <property type="entry name" value="Peptidase_S8/S53_dom"/>
</dbReference>
<organism evidence="9 10">
    <name type="scientific">Colletotrichum spinosum</name>
    <dbReference type="NCBI Taxonomy" id="1347390"/>
    <lineage>
        <taxon>Eukaryota</taxon>
        <taxon>Fungi</taxon>
        <taxon>Dikarya</taxon>
        <taxon>Ascomycota</taxon>
        <taxon>Pezizomycotina</taxon>
        <taxon>Sordariomycetes</taxon>
        <taxon>Hypocreomycetidae</taxon>
        <taxon>Glomerellales</taxon>
        <taxon>Glomerellaceae</taxon>
        <taxon>Colletotrichum</taxon>
        <taxon>Colletotrichum orbiculare species complex</taxon>
    </lineage>
</organism>
<reference evidence="9 10" key="1">
    <citation type="submission" date="2018-11" db="EMBL/GenBank/DDBJ databases">
        <title>Genome sequence and assembly of Colletotrichum spinosum.</title>
        <authorList>
            <person name="Gan P."/>
            <person name="Shirasu K."/>
        </authorList>
    </citation>
    <scope>NUCLEOTIDE SEQUENCE [LARGE SCALE GENOMIC DNA]</scope>
    <source>
        <strain evidence="9 10">CBS 515.97</strain>
    </source>
</reference>
<dbReference type="Proteomes" id="UP000295083">
    <property type="component" value="Unassembled WGS sequence"/>
</dbReference>
<dbReference type="PRINTS" id="PR00723">
    <property type="entry name" value="SUBTILISIN"/>
</dbReference>
<feature type="compositionally biased region" description="Low complexity" evidence="6">
    <location>
        <begin position="162"/>
        <end position="174"/>
    </location>
</feature>
<feature type="domain" description="Peptidase S8/S53" evidence="8">
    <location>
        <begin position="328"/>
        <end position="556"/>
    </location>
</feature>
<name>A0A4R8Q107_9PEZI</name>
<feature type="region of interest" description="Disordered" evidence="6">
    <location>
        <begin position="43"/>
        <end position="81"/>
    </location>
</feature>
<dbReference type="PROSITE" id="PS00138">
    <property type="entry name" value="SUBTILASE_SER"/>
    <property type="match status" value="1"/>
</dbReference>
<feature type="chain" id="PRO_5020379756" evidence="7">
    <location>
        <begin position="22"/>
        <end position="759"/>
    </location>
</feature>
<evidence type="ECO:0000256" key="2">
    <source>
        <dbReference type="ARBA" id="ARBA00022670"/>
    </source>
</evidence>
<sequence length="759" mass="79710">MYTLYLLWWFTALSLAGRALSHSHGHEALDVHKRLLARQRPLSNDTRAASSTQHPITSGPGSSTISTSTAIGSSSALPQTSTLSGGEIAVAVIGATYIAGVGGAVLMVGGVAHPLAAGTVVTVVKAADGGDTPDIETVSSPEPTRQPKTTDSPASESRSGPATSTTSSSTSATASSTASPALHIIFIAQKATAGQISAVKEVLEKEAVAKSVSEVVSDDTGLVVFFLANITPGQADAIGKQEGVDIVFLDESLPQDRAPSTPKPPAGLSRRDGGPQLARGSRITARDDSNPSGIRLQEGAEDELKVISLPKGATLDELPGFGYDSEAGKGVTIYVVDTGANTESPEWTLMPGKKSFMYAQGSERTQTDFLNHGTCVVSKAAGHYYGTAKDADVVAVKLPPNFSIVGYFTALVEISNDVIQKKLEGKAVVNISLGSSFPGKFAPMIPKYKQLLEKIMALDIVVVTASGNDYEFDIDDVSDYPALFGPTTEIIVVGGVYNNGSRTFFSQGSGDQLTVSAPGMVVCADGDSPEAIETYGTSFSAPAVSGVIAVWLSQPQYESRLQVPGEVAANVKAMVKEFSYAHIEGQPNVIWNGIDPRGLSCATSSNQRRQASGAVAPACRATSAAPSSLTTSVRPRPTSTAPAASEPPATPSGQPPVPPKPKWSTNPLGFTMLLEKDGVASHSYDNTSDSASAGVTDKIEQWCLAQCGWSCNSVFLYRVLQVVRGEYKPYYICNQYNRKWSNDFIQEGISERDSGVVFH</sequence>
<evidence type="ECO:0000256" key="4">
    <source>
        <dbReference type="ARBA" id="ARBA00022825"/>
    </source>
</evidence>
<feature type="compositionally biased region" description="Low complexity" evidence="6">
    <location>
        <begin position="55"/>
        <end position="76"/>
    </location>
</feature>
<feature type="signal peptide" evidence="7">
    <location>
        <begin position="1"/>
        <end position="21"/>
    </location>
</feature>
<evidence type="ECO:0000313" key="9">
    <source>
        <dbReference type="EMBL" id="TDZ31882.1"/>
    </source>
</evidence>
<keyword evidence="3 5" id="KW-0378">Hydrolase</keyword>
<feature type="active site" description="Charge relay system" evidence="5">
    <location>
        <position position="538"/>
    </location>
</feature>
<evidence type="ECO:0000256" key="5">
    <source>
        <dbReference type="PROSITE-ProRule" id="PRU01240"/>
    </source>
</evidence>
<proteinExistence type="inferred from homology"/>
<dbReference type="InterPro" id="IPR015500">
    <property type="entry name" value="Peptidase_S8_subtilisin-rel"/>
</dbReference>
<dbReference type="SUPFAM" id="SSF52743">
    <property type="entry name" value="Subtilisin-like"/>
    <property type="match status" value="1"/>
</dbReference>
<dbReference type="PROSITE" id="PS51892">
    <property type="entry name" value="SUBTILASE"/>
    <property type="match status" value="1"/>
</dbReference>
<feature type="region of interest" description="Disordered" evidence="6">
    <location>
        <begin position="252"/>
        <end position="295"/>
    </location>
</feature>
<dbReference type="InterPro" id="IPR023828">
    <property type="entry name" value="Peptidase_S8_Ser-AS"/>
</dbReference>
<comment type="similarity">
    <text evidence="1 5">Belongs to the peptidase S8 family.</text>
</comment>
<dbReference type="PANTHER" id="PTHR43806:SF11">
    <property type="entry name" value="CEREVISIN-RELATED"/>
    <property type="match status" value="1"/>
</dbReference>
<dbReference type="CDD" id="cd00306">
    <property type="entry name" value="Peptidases_S8_S53"/>
    <property type="match status" value="1"/>
</dbReference>
<dbReference type="Gene3D" id="3.40.50.200">
    <property type="entry name" value="Peptidase S8/S53 domain"/>
    <property type="match status" value="1"/>
</dbReference>
<feature type="region of interest" description="Disordered" evidence="6">
    <location>
        <begin position="612"/>
        <end position="664"/>
    </location>
</feature>
<evidence type="ECO:0000256" key="1">
    <source>
        <dbReference type="ARBA" id="ARBA00011073"/>
    </source>
</evidence>
<evidence type="ECO:0000256" key="3">
    <source>
        <dbReference type="ARBA" id="ARBA00022801"/>
    </source>
</evidence>
<keyword evidence="10" id="KW-1185">Reference proteome</keyword>
<evidence type="ECO:0000313" key="10">
    <source>
        <dbReference type="Proteomes" id="UP000295083"/>
    </source>
</evidence>
<feature type="compositionally biased region" description="Low complexity" evidence="6">
    <location>
        <begin position="621"/>
        <end position="647"/>
    </location>
</feature>
<keyword evidence="4 5" id="KW-0720">Serine protease</keyword>
<feature type="compositionally biased region" description="Pro residues" evidence="6">
    <location>
        <begin position="648"/>
        <end position="661"/>
    </location>
</feature>
<feature type="region of interest" description="Disordered" evidence="6">
    <location>
        <begin position="129"/>
        <end position="174"/>
    </location>
</feature>
<feature type="compositionally biased region" description="Polar residues" evidence="6">
    <location>
        <begin position="43"/>
        <end position="54"/>
    </location>
</feature>
<protein>
    <submittedName>
        <fullName evidence="9">Subtilisin-like protease 2</fullName>
    </submittedName>
</protein>
<evidence type="ECO:0000256" key="7">
    <source>
        <dbReference type="SAM" id="SignalP"/>
    </source>
</evidence>
<accession>A0A4R8Q107</accession>
<comment type="caution">
    <text evidence="9">The sequence shown here is derived from an EMBL/GenBank/DDBJ whole genome shotgun (WGS) entry which is preliminary data.</text>
</comment>
<dbReference type="Pfam" id="PF00082">
    <property type="entry name" value="Peptidase_S8"/>
    <property type="match status" value="1"/>
</dbReference>
<evidence type="ECO:0000256" key="6">
    <source>
        <dbReference type="SAM" id="MobiDB-lite"/>
    </source>
</evidence>
<keyword evidence="2 5" id="KW-0645">Protease</keyword>
<gene>
    <name evidence="9" type="primary">SUB2-3</name>
    <name evidence="9" type="ORF">C8035_v001073</name>
</gene>
<dbReference type="AlphaFoldDB" id="A0A4R8Q107"/>
<dbReference type="InterPro" id="IPR050131">
    <property type="entry name" value="Peptidase_S8_subtilisin-like"/>
</dbReference>